<dbReference type="SUPFAM" id="SSF58113">
    <property type="entry name" value="Apolipoprotein A-I"/>
    <property type="match status" value="1"/>
</dbReference>
<evidence type="ECO:0000256" key="1">
    <source>
        <dbReference type="SAM" id="MobiDB-lite"/>
    </source>
</evidence>
<organism evidence="2 3">
    <name type="scientific">Methyloceanibacter methanicus</name>
    <dbReference type="NCBI Taxonomy" id="1774968"/>
    <lineage>
        <taxon>Bacteria</taxon>
        <taxon>Pseudomonadati</taxon>
        <taxon>Pseudomonadota</taxon>
        <taxon>Alphaproteobacteria</taxon>
        <taxon>Hyphomicrobiales</taxon>
        <taxon>Hyphomicrobiaceae</taxon>
        <taxon>Methyloceanibacter</taxon>
    </lineage>
</organism>
<accession>A0A1E3W100</accession>
<name>A0A1E3W100_9HYPH</name>
<dbReference type="STRING" id="1774968.AUC68_06285"/>
<comment type="caution">
    <text evidence="2">The sequence shown here is derived from an EMBL/GenBank/DDBJ whole genome shotgun (WGS) entry which is preliminary data.</text>
</comment>
<feature type="region of interest" description="Disordered" evidence="1">
    <location>
        <begin position="1"/>
        <end position="31"/>
    </location>
</feature>
<dbReference type="EMBL" id="LPWG01000012">
    <property type="protein sequence ID" value="ODR98806.1"/>
    <property type="molecule type" value="Genomic_DNA"/>
</dbReference>
<evidence type="ECO:0000313" key="2">
    <source>
        <dbReference type="EMBL" id="ODR98806.1"/>
    </source>
</evidence>
<protein>
    <submittedName>
        <fullName evidence="2">Uncharacterized protein</fullName>
    </submittedName>
</protein>
<feature type="compositionally biased region" description="Pro residues" evidence="1">
    <location>
        <begin position="194"/>
        <end position="217"/>
    </location>
</feature>
<dbReference type="Proteomes" id="UP000094501">
    <property type="component" value="Unassembled WGS sequence"/>
</dbReference>
<feature type="compositionally biased region" description="Polar residues" evidence="1">
    <location>
        <begin position="14"/>
        <end position="31"/>
    </location>
</feature>
<gene>
    <name evidence="2" type="ORF">AUC68_06285</name>
</gene>
<dbReference type="AlphaFoldDB" id="A0A1E3W100"/>
<sequence length="412" mass="44401">MESALTQAEERAKQITTSLGRETSGQVQQTLAQIEKLREEAQAHTVRAVNDLKGNFETVITQVGRQLEQIRGQFDNTSRGMRESAQKTAVDLDALRQNMQSRLDTMPEQAAQATTAIRKALNDQLREIEAMTPNLTQAASLAAKEAARQAATEAASEAASIAAQQAAAQAVSQASSQAASLAAASFAPAPSPVPPMGSMPASAPPAADPLGAPPLTPGPESYQQPAPAPYAPRAEEQRPTGEYGLPPMPRFDAHGRQVAGAHEATDLDQAAGGYPPQYAENQGRQSWAPAEAEPRGGYASSGAAQLRIDELARSIDIRTATEVWYRMRAGERGVLGRHIYTYEGQATFDEISSRYDRDPEFRNTVDRYVADFERLLAEAEQSDPAGNMLQNYLTSETGRVYLLLAHASGRLR</sequence>
<feature type="region of interest" description="Disordered" evidence="1">
    <location>
        <begin position="194"/>
        <end position="301"/>
    </location>
</feature>
<proteinExistence type="predicted"/>
<reference evidence="2 3" key="1">
    <citation type="journal article" date="2016" name="Environ. Microbiol.">
        <title>New Methyloceanibacter diversity from North Sea sediments includes methanotroph containing solely the soluble methane monooxygenase.</title>
        <authorList>
            <person name="Vekeman B."/>
            <person name="Kerckhof F.M."/>
            <person name="Cremers G."/>
            <person name="de Vos P."/>
            <person name="Vandamme P."/>
            <person name="Boon N."/>
            <person name="Op den Camp H.J."/>
            <person name="Heylen K."/>
        </authorList>
    </citation>
    <scope>NUCLEOTIDE SEQUENCE [LARGE SCALE GENOMIC DNA]</scope>
    <source>
        <strain evidence="2 3">R-67174</strain>
    </source>
</reference>
<keyword evidence="3" id="KW-1185">Reference proteome</keyword>
<evidence type="ECO:0000313" key="3">
    <source>
        <dbReference type="Proteomes" id="UP000094501"/>
    </source>
</evidence>